<protein>
    <submittedName>
        <fullName evidence="6">Multidrug ABC transporter ATP-binding protein</fullName>
    </submittedName>
</protein>
<comment type="caution">
    <text evidence="6">The sequence shown here is derived from an EMBL/GenBank/DDBJ whole genome shotgun (WGS) entry which is preliminary data.</text>
</comment>
<dbReference type="PROSITE" id="PS50893">
    <property type="entry name" value="ABC_TRANSPORTER_2"/>
    <property type="match status" value="1"/>
</dbReference>
<dbReference type="AlphaFoldDB" id="A0A511MDT3"/>
<dbReference type="OrthoDB" id="9804819at2"/>
<reference evidence="6 7" key="1">
    <citation type="submission" date="2019-07" db="EMBL/GenBank/DDBJ databases">
        <title>Whole genome shotgun sequence of Nocardia ninae NBRC 108245.</title>
        <authorList>
            <person name="Hosoyama A."/>
            <person name="Uohara A."/>
            <person name="Ohji S."/>
            <person name="Ichikawa N."/>
        </authorList>
    </citation>
    <scope>NUCLEOTIDE SEQUENCE [LARGE SCALE GENOMIC DNA]</scope>
    <source>
        <strain evidence="6 7">NBRC 108245</strain>
    </source>
</reference>
<evidence type="ECO:0000313" key="6">
    <source>
        <dbReference type="EMBL" id="GEM38792.1"/>
    </source>
</evidence>
<dbReference type="InterPro" id="IPR017871">
    <property type="entry name" value="ABC_transporter-like_CS"/>
</dbReference>
<dbReference type="EMBL" id="BJXA01000019">
    <property type="protein sequence ID" value="GEM38792.1"/>
    <property type="molecule type" value="Genomic_DNA"/>
</dbReference>
<keyword evidence="7" id="KW-1185">Reference proteome</keyword>
<dbReference type="PANTHER" id="PTHR43335">
    <property type="entry name" value="ABC TRANSPORTER, ATP-BINDING PROTEIN"/>
    <property type="match status" value="1"/>
</dbReference>
<evidence type="ECO:0000256" key="4">
    <source>
        <dbReference type="ARBA" id="ARBA00022840"/>
    </source>
</evidence>
<dbReference type="PANTHER" id="PTHR43335:SF4">
    <property type="entry name" value="ABC TRANSPORTER, ATP-BINDING PROTEIN"/>
    <property type="match status" value="1"/>
</dbReference>
<evidence type="ECO:0000256" key="3">
    <source>
        <dbReference type="ARBA" id="ARBA00022741"/>
    </source>
</evidence>
<name>A0A511MDT3_9NOCA</name>
<dbReference type="SMART" id="SM00382">
    <property type="entry name" value="AAA"/>
    <property type="match status" value="1"/>
</dbReference>
<organism evidence="6 7">
    <name type="scientific">Nocardia ninae NBRC 108245</name>
    <dbReference type="NCBI Taxonomy" id="1210091"/>
    <lineage>
        <taxon>Bacteria</taxon>
        <taxon>Bacillati</taxon>
        <taxon>Actinomycetota</taxon>
        <taxon>Actinomycetes</taxon>
        <taxon>Mycobacteriales</taxon>
        <taxon>Nocardiaceae</taxon>
        <taxon>Nocardia</taxon>
    </lineage>
</organism>
<evidence type="ECO:0000259" key="5">
    <source>
        <dbReference type="PROSITE" id="PS50893"/>
    </source>
</evidence>
<evidence type="ECO:0000256" key="2">
    <source>
        <dbReference type="ARBA" id="ARBA00022448"/>
    </source>
</evidence>
<keyword evidence="3" id="KW-0547">Nucleotide-binding</keyword>
<dbReference type="SUPFAM" id="SSF52540">
    <property type="entry name" value="P-loop containing nucleoside triphosphate hydrolases"/>
    <property type="match status" value="1"/>
</dbReference>
<dbReference type="PROSITE" id="PS00211">
    <property type="entry name" value="ABC_TRANSPORTER_1"/>
    <property type="match status" value="1"/>
</dbReference>
<evidence type="ECO:0000256" key="1">
    <source>
        <dbReference type="ARBA" id="ARBA00005417"/>
    </source>
</evidence>
<proteinExistence type="inferred from homology"/>
<sequence>MTLATIAGDRLPNAGLTGPFAARTNGLRKVYRGTVAVDQVDLRVPEGSVLGMLGPNGSGKTTTLRMLLGLGRPTSGEVELLGHRMPEAASAALPEVGALIEGPGFHPFLSGRENLRRLGAAEPGLTTAEIPSAVTAALARVGLGQAADRRYRGYSLGMKQRLGLAAALLAPRRLVILDEPTNGLDPAGIREVRKIIAELHAEGVTVVVSSHLLAEVEATCTHVAVLHNGTLVAQGEMGELLEAGGPSLIVSTTDGTKAVALLREHRIPSLLVPEGVRVDLSATDAPAVLRILVRGEVSIYEATRARTGLDAMFARLTEGAEPTDLWSAMDEGRSA</sequence>
<dbReference type="InterPro" id="IPR003593">
    <property type="entry name" value="AAA+_ATPase"/>
</dbReference>
<keyword evidence="2" id="KW-0813">Transport</keyword>
<keyword evidence="4 6" id="KW-0067">ATP-binding</keyword>
<accession>A0A511MDT3</accession>
<dbReference type="Pfam" id="PF00005">
    <property type="entry name" value="ABC_tran"/>
    <property type="match status" value="1"/>
</dbReference>
<evidence type="ECO:0000313" key="7">
    <source>
        <dbReference type="Proteomes" id="UP000321424"/>
    </source>
</evidence>
<dbReference type="GO" id="GO:0005524">
    <property type="term" value="F:ATP binding"/>
    <property type="evidence" value="ECO:0007669"/>
    <property type="project" value="UniProtKB-KW"/>
</dbReference>
<dbReference type="InterPro" id="IPR003439">
    <property type="entry name" value="ABC_transporter-like_ATP-bd"/>
</dbReference>
<dbReference type="Gene3D" id="3.40.50.300">
    <property type="entry name" value="P-loop containing nucleotide triphosphate hydrolases"/>
    <property type="match status" value="1"/>
</dbReference>
<gene>
    <name evidence="6" type="ORF">NN4_33110</name>
</gene>
<feature type="domain" description="ABC transporter" evidence="5">
    <location>
        <begin position="22"/>
        <end position="253"/>
    </location>
</feature>
<dbReference type="RefSeq" id="WP_147131520.1">
    <property type="nucleotide sequence ID" value="NZ_BJXA01000019.1"/>
</dbReference>
<comment type="similarity">
    <text evidence="1">Belongs to the ABC transporter superfamily.</text>
</comment>
<dbReference type="InterPro" id="IPR027417">
    <property type="entry name" value="P-loop_NTPase"/>
</dbReference>
<dbReference type="GO" id="GO:0016887">
    <property type="term" value="F:ATP hydrolysis activity"/>
    <property type="evidence" value="ECO:0007669"/>
    <property type="project" value="InterPro"/>
</dbReference>
<dbReference type="Proteomes" id="UP000321424">
    <property type="component" value="Unassembled WGS sequence"/>
</dbReference>